<keyword evidence="2" id="KW-1185">Reference proteome</keyword>
<name>A0ABU1F4G4_9RHOB</name>
<reference evidence="1 2" key="1">
    <citation type="submission" date="2023-09" db="EMBL/GenBank/DDBJ databases">
        <title>Xinfangfangia sedmenti sp. nov., isolated the sedment.</title>
        <authorList>
            <person name="Xu L."/>
        </authorList>
    </citation>
    <scope>NUCLEOTIDE SEQUENCE [LARGE SCALE GENOMIC DNA]</scope>
    <source>
        <strain evidence="1 2">LG-4</strain>
    </source>
</reference>
<evidence type="ECO:0000313" key="1">
    <source>
        <dbReference type="EMBL" id="MDR5651751.1"/>
    </source>
</evidence>
<protein>
    <submittedName>
        <fullName evidence="1">Uncharacterized protein</fullName>
    </submittedName>
</protein>
<sequence>MPVLLLILAIGVFVWLWLARRGSTLTRLCRWREDRRVGPGHFRCAACGAECILPPGQVPRHCLRDAG</sequence>
<evidence type="ECO:0000313" key="2">
    <source>
        <dbReference type="Proteomes" id="UP001247754"/>
    </source>
</evidence>
<proteinExistence type="predicted"/>
<comment type="caution">
    <text evidence="1">The sequence shown here is derived from an EMBL/GenBank/DDBJ whole genome shotgun (WGS) entry which is preliminary data.</text>
</comment>
<accession>A0ABU1F4G4</accession>
<dbReference type="Proteomes" id="UP001247754">
    <property type="component" value="Unassembled WGS sequence"/>
</dbReference>
<organism evidence="1 2">
    <name type="scientific">Ruixingdingia sedimenti</name>
    <dbReference type="NCBI Taxonomy" id="3073604"/>
    <lineage>
        <taxon>Bacteria</taxon>
        <taxon>Pseudomonadati</taxon>
        <taxon>Pseudomonadota</taxon>
        <taxon>Alphaproteobacteria</taxon>
        <taxon>Rhodobacterales</taxon>
        <taxon>Paracoccaceae</taxon>
        <taxon>Ruixingdingia</taxon>
    </lineage>
</organism>
<dbReference type="RefSeq" id="WP_310456000.1">
    <property type="nucleotide sequence ID" value="NZ_JAVKPH010000003.1"/>
</dbReference>
<dbReference type="EMBL" id="JAVKPH010000003">
    <property type="protein sequence ID" value="MDR5651751.1"/>
    <property type="molecule type" value="Genomic_DNA"/>
</dbReference>
<gene>
    <name evidence="1" type="ORF">RGD00_03995</name>
</gene>